<dbReference type="PANTHER" id="PTHR44846">
    <property type="entry name" value="MANNOSYL-D-GLYCERATE TRANSPORT/METABOLISM SYSTEM REPRESSOR MNGR-RELATED"/>
    <property type="match status" value="1"/>
</dbReference>
<dbReference type="EMBL" id="DMAN01000225">
    <property type="protein sequence ID" value="HAE27519.1"/>
    <property type="molecule type" value="Genomic_DNA"/>
</dbReference>
<dbReference type="PROSITE" id="PS50949">
    <property type="entry name" value="HTH_GNTR"/>
    <property type="match status" value="1"/>
</dbReference>
<organism evidence="5 6">
    <name type="scientific">Hyphomonas adhaerens</name>
    <dbReference type="NCBI Taxonomy" id="81029"/>
    <lineage>
        <taxon>Bacteria</taxon>
        <taxon>Pseudomonadati</taxon>
        <taxon>Pseudomonadota</taxon>
        <taxon>Alphaproteobacteria</taxon>
        <taxon>Hyphomonadales</taxon>
        <taxon>Hyphomonadaceae</taxon>
        <taxon>Hyphomonas</taxon>
    </lineage>
</organism>
<protein>
    <submittedName>
        <fullName evidence="5">GntR family transcriptional regulator</fullName>
    </submittedName>
</protein>
<dbReference type="InterPro" id="IPR050679">
    <property type="entry name" value="Bact_HTH_transcr_reg"/>
</dbReference>
<accession>A0A3B9GYJ3</accession>
<keyword evidence="1" id="KW-0805">Transcription regulation</keyword>
<proteinExistence type="predicted"/>
<dbReference type="Proteomes" id="UP000259610">
    <property type="component" value="Unassembled WGS sequence"/>
</dbReference>
<keyword evidence="2" id="KW-0238">DNA-binding</keyword>
<dbReference type="InterPro" id="IPR000524">
    <property type="entry name" value="Tscrpt_reg_HTH_GntR"/>
</dbReference>
<dbReference type="GO" id="GO:0003677">
    <property type="term" value="F:DNA binding"/>
    <property type="evidence" value="ECO:0007669"/>
    <property type="project" value="UniProtKB-KW"/>
</dbReference>
<evidence type="ECO:0000256" key="1">
    <source>
        <dbReference type="ARBA" id="ARBA00023015"/>
    </source>
</evidence>
<dbReference type="InterPro" id="IPR028978">
    <property type="entry name" value="Chorismate_lyase_/UTRA_dom_sf"/>
</dbReference>
<feature type="domain" description="HTH gntR-type" evidence="4">
    <location>
        <begin position="6"/>
        <end position="74"/>
    </location>
</feature>
<dbReference type="Gene3D" id="1.10.10.10">
    <property type="entry name" value="Winged helix-like DNA-binding domain superfamily/Winged helix DNA-binding domain"/>
    <property type="match status" value="1"/>
</dbReference>
<evidence type="ECO:0000259" key="4">
    <source>
        <dbReference type="PROSITE" id="PS50949"/>
    </source>
</evidence>
<dbReference type="Gene3D" id="3.40.1410.10">
    <property type="entry name" value="Chorismate lyase-like"/>
    <property type="match status" value="1"/>
</dbReference>
<dbReference type="Pfam" id="PF00392">
    <property type="entry name" value="GntR"/>
    <property type="match status" value="1"/>
</dbReference>
<dbReference type="GO" id="GO:0003700">
    <property type="term" value="F:DNA-binding transcription factor activity"/>
    <property type="evidence" value="ECO:0007669"/>
    <property type="project" value="InterPro"/>
</dbReference>
<comment type="caution">
    <text evidence="5">The sequence shown here is derived from an EMBL/GenBank/DDBJ whole genome shotgun (WGS) entry which is preliminary data.</text>
</comment>
<dbReference type="SMART" id="SM00345">
    <property type="entry name" value="HTH_GNTR"/>
    <property type="match status" value="1"/>
</dbReference>
<dbReference type="PANTHER" id="PTHR44846:SF16">
    <property type="entry name" value="TRANSCRIPTIONAL REGULATOR PHNF-RELATED"/>
    <property type="match status" value="1"/>
</dbReference>
<dbReference type="InterPro" id="IPR036388">
    <property type="entry name" value="WH-like_DNA-bd_sf"/>
</dbReference>
<dbReference type="SMART" id="SM00866">
    <property type="entry name" value="UTRA"/>
    <property type="match status" value="1"/>
</dbReference>
<dbReference type="SUPFAM" id="SSF46785">
    <property type="entry name" value="Winged helix' DNA-binding domain"/>
    <property type="match status" value="1"/>
</dbReference>
<sequence>MTDPPFNSWQSVQEEVLARIHSRQWKPGDLIPNEADLAQEFGCARATVNRALQNLADEGLLDRRRKAGTRVATHPVRKATMYIPVIRQEIADKGHEYGYELICSERVLPPTEVSNIMEFGRRARAQHIVCIHTADGRPYVIEDRWLNPKWVSAKEISIFNEISPNEWLVTHVPFTEGEIMFSAMSAGKTEAGLLSCKEGEALFVIDRTTRNKQEAITSVRLIFAPGYQIETVL</sequence>
<dbReference type="InterPro" id="IPR011663">
    <property type="entry name" value="UTRA"/>
</dbReference>
<name>A0A3B9GYJ3_9PROT</name>
<dbReference type="Pfam" id="PF07702">
    <property type="entry name" value="UTRA"/>
    <property type="match status" value="1"/>
</dbReference>
<evidence type="ECO:0000313" key="5">
    <source>
        <dbReference type="EMBL" id="HAE27519.1"/>
    </source>
</evidence>
<evidence type="ECO:0000256" key="3">
    <source>
        <dbReference type="ARBA" id="ARBA00023163"/>
    </source>
</evidence>
<reference evidence="5 6" key="1">
    <citation type="journal article" date="2018" name="Nat. Biotechnol.">
        <title>A standardized bacterial taxonomy based on genome phylogeny substantially revises the tree of life.</title>
        <authorList>
            <person name="Parks D.H."/>
            <person name="Chuvochina M."/>
            <person name="Waite D.W."/>
            <person name="Rinke C."/>
            <person name="Skarshewski A."/>
            <person name="Chaumeil P.A."/>
            <person name="Hugenholtz P."/>
        </authorList>
    </citation>
    <scope>NUCLEOTIDE SEQUENCE [LARGE SCALE GENOMIC DNA]</scope>
    <source>
        <strain evidence="5">UBA8733</strain>
    </source>
</reference>
<gene>
    <name evidence="5" type="ORF">DCG58_10190</name>
</gene>
<dbReference type="InterPro" id="IPR036390">
    <property type="entry name" value="WH_DNA-bd_sf"/>
</dbReference>
<dbReference type="CDD" id="cd07377">
    <property type="entry name" value="WHTH_GntR"/>
    <property type="match status" value="1"/>
</dbReference>
<keyword evidence="3" id="KW-0804">Transcription</keyword>
<dbReference type="SUPFAM" id="SSF64288">
    <property type="entry name" value="Chorismate lyase-like"/>
    <property type="match status" value="1"/>
</dbReference>
<dbReference type="AlphaFoldDB" id="A0A3B9GYJ3"/>
<evidence type="ECO:0000256" key="2">
    <source>
        <dbReference type="ARBA" id="ARBA00023125"/>
    </source>
</evidence>
<dbReference type="PRINTS" id="PR00035">
    <property type="entry name" value="HTHGNTR"/>
</dbReference>
<evidence type="ECO:0000313" key="6">
    <source>
        <dbReference type="Proteomes" id="UP000259610"/>
    </source>
</evidence>
<dbReference type="RefSeq" id="WP_112073369.1">
    <property type="nucleotide sequence ID" value="NZ_CALCOC010000179.1"/>
</dbReference>